<organism evidence="2 3">
    <name type="scientific">Gordonia rubripertincta</name>
    <name type="common">Rhodococcus corallinus</name>
    <dbReference type="NCBI Taxonomy" id="36822"/>
    <lineage>
        <taxon>Bacteria</taxon>
        <taxon>Bacillati</taxon>
        <taxon>Actinomycetota</taxon>
        <taxon>Actinomycetes</taxon>
        <taxon>Mycobacteriales</taxon>
        <taxon>Gordoniaceae</taxon>
        <taxon>Gordonia</taxon>
    </lineage>
</organism>
<keyword evidence="3" id="KW-1185">Reference proteome</keyword>
<proteinExistence type="predicted"/>
<dbReference type="RefSeq" id="WP_301570300.1">
    <property type="nucleotide sequence ID" value="NZ_JAPWIE010000002.1"/>
</dbReference>
<accession>A0ABT4MSH6</accession>
<sequence>MSYDVLATDDDLSARPQEYPGRPVPGIGTLHHGRFWTAVDHADLSAGLRRHRLADLAGRTAVLAIGSNACAAVVLRKLESVGVDSAVPFLAGVATGISVGHSAHRSVSGFIPAAPFASAGTRNSFIVTMFSGDQLAAIDATEPNYRRITVECDLPGRESAELYVSRWGVIAPPGEQVLPLMSQEVLFGRLSEQCQGFRQAHADVNTGMVAELFIERGWARDPGLG</sequence>
<feature type="region of interest" description="Disordered" evidence="1">
    <location>
        <begin position="1"/>
        <end position="23"/>
    </location>
</feature>
<name>A0ABT4MSH6_GORRU</name>
<evidence type="ECO:0000313" key="2">
    <source>
        <dbReference type="EMBL" id="MCZ4549774.1"/>
    </source>
</evidence>
<evidence type="ECO:0000313" key="3">
    <source>
        <dbReference type="Proteomes" id="UP001067235"/>
    </source>
</evidence>
<protein>
    <submittedName>
        <fullName evidence="2">Uncharacterized protein</fullName>
    </submittedName>
</protein>
<dbReference type="Proteomes" id="UP001067235">
    <property type="component" value="Unassembled WGS sequence"/>
</dbReference>
<evidence type="ECO:0000256" key="1">
    <source>
        <dbReference type="SAM" id="MobiDB-lite"/>
    </source>
</evidence>
<comment type="caution">
    <text evidence="2">The sequence shown here is derived from an EMBL/GenBank/DDBJ whole genome shotgun (WGS) entry which is preliminary data.</text>
</comment>
<gene>
    <name evidence="2" type="ORF">O4213_07260</name>
</gene>
<reference evidence="2" key="1">
    <citation type="submission" date="2022-12" db="EMBL/GenBank/DDBJ databases">
        <authorList>
            <person name="Krivoruchko A.V."/>
            <person name="Elkin A."/>
        </authorList>
    </citation>
    <scope>NUCLEOTIDE SEQUENCE</scope>
    <source>
        <strain evidence="2">IEGM 1388</strain>
    </source>
</reference>
<dbReference type="EMBL" id="JAPWIE010000002">
    <property type="protein sequence ID" value="MCZ4549774.1"/>
    <property type="molecule type" value="Genomic_DNA"/>
</dbReference>